<dbReference type="GO" id="GO:0008168">
    <property type="term" value="F:methyltransferase activity"/>
    <property type="evidence" value="ECO:0007669"/>
    <property type="project" value="UniProtKB-KW"/>
</dbReference>
<comment type="similarity">
    <text evidence="3">Belongs to the nurim family.</text>
</comment>
<evidence type="ECO:0000256" key="12">
    <source>
        <dbReference type="SAM" id="Phobius"/>
    </source>
</evidence>
<evidence type="ECO:0000256" key="3">
    <source>
        <dbReference type="ARBA" id="ARBA00010631"/>
    </source>
</evidence>
<keyword evidence="8 12" id="KW-0812">Transmembrane</keyword>
<dbReference type="KEGG" id="hch:HCH_07018"/>
<evidence type="ECO:0000256" key="1">
    <source>
        <dbReference type="ARBA" id="ARBA00002096"/>
    </source>
</evidence>
<keyword evidence="6" id="KW-0808">Transferase</keyword>
<dbReference type="AlphaFoldDB" id="Q2S6U1"/>
<evidence type="ECO:0000256" key="9">
    <source>
        <dbReference type="ARBA" id="ARBA00022989"/>
    </source>
</evidence>
<dbReference type="GO" id="GO:0016020">
    <property type="term" value="C:membrane"/>
    <property type="evidence" value="ECO:0007669"/>
    <property type="project" value="UniProtKB-SubCell"/>
</dbReference>
<evidence type="ECO:0000256" key="2">
    <source>
        <dbReference type="ARBA" id="ARBA00004141"/>
    </source>
</evidence>
<dbReference type="InterPro" id="IPR054700">
    <property type="entry name" value="MddA"/>
</dbReference>
<evidence type="ECO:0000256" key="8">
    <source>
        <dbReference type="ARBA" id="ARBA00022692"/>
    </source>
</evidence>
<reference evidence="13 14" key="1">
    <citation type="journal article" date="2005" name="Nucleic Acids Res.">
        <title>Genomic blueprint of Hahella chejuensis, a marine microbe producing an algicidal agent.</title>
        <authorList>
            <person name="Jeong H."/>
            <person name="Yim J.H."/>
            <person name="Lee C."/>
            <person name="Choi S.-H."/>
            <person name="Park Y.K."/>
            <person name="Yoon S.H."/>
            <person name="Hur C.-G."/>
            <person name="Kang H.-Y."/>
            <person name="Kim D."/>
            <person name="Lee H.H."/>
            <person name="Park K.H."/>
            <person name="Park S.-H."/>
            <person name="Park H.-S."/>
            <person name="Lee H.K."/>
            <person name="Oh T.K."/>
            <person name="Kim J.F."/>
        </authorList>
    </citation>
    <scope>NUCLEOTIDE SEQUENCE [LARGE SCALE GENOMIC DNA]</scope>
    <source>
        <strain evidence="13 14">KCTC 2396</strain>
    </source>
</reference>
<dbReference type="Proteomes" id="UP000000238">
    <property type="component" value="Chromosome"/>
</dbReference>
<protein>
    <recommendedName>
        <fullName evidence="4">methanethiol S-methyltransferase</fullName>
        <ecNumber evidence="4">2.1.1.334</ecNumber>
    </recommendedName>
</protein>
<comment type="function">
    <text evidence="1">Catalyzes the methylation of methanethiol (MeSH) to yield dimethylsulphide (DMS).</text>
</comment>
<feature type="transmembrane region" description="Helical" evidence="12">
    <location>
        <begin position="53"/>
        <end position="70"/>
    </location>
</feature>
<dbReference type="EMBL" id="CP000155">
    <property type="protein sequence ID" value="ABC33633.1"/>
    <property type="molecule type" value="Genomic_DNA"/>
</dbReference>
<dbReference type="eggNOG" id="COG2020">
    <property type="taxonomic scope" value="Bacteria"/>
</dbReference>
<feature type="transmembrane region" description="Helical" evidence="12">
    <location>
        <begin position="123"/>
        <end position="145"/>
    </location>
</feature>
<dbReference type="PANTHER" id="PTHR31040:SF1">
    <property type="entry name" value="NURIM"/>
    <property type="match status" value="1"/>
</dbReference>
<keyword evidence="10 12" id="KW-0472">Membrane</keyword>
<dbReference type="NCBIfam" id="NF045656">
    <property type="entry name" value="MeththiolMtaseMddA"/>
    <property type="match status" value="1"/>
</dbReference>
<keyword evidence="9 12" id="KW-1133">Transmembrane helix</keyword>
<gene>
    <name evidence="13" type="ordered locus">HCH_07018</name>
</gene>
<comment type="subcellular location">
    <subcellularLocation>
        <location evidence="2">Membrane</location>
        <topology evidence="2">Multi-pass membrane protein</topology>
    </subcellularLocation>
</comment>
<dbReference type="GO" id="GO:0032259">
    <property type="term" value="P:methylation"/>
    <property type="evidence" value="ECO:0007669"/>
    <property type="project" value="UniProtKB-KW"/>
</dbReference>
<evidence type="ECO:0000256" key="10">
    <source>
        <dbReference type="ARBA" id="ARBA00023136"/>
    </source>
</evidence>
<dbReference type="PANTHER" id="PTHR31040">
    <property type="entry name" value="NURIM"/>
    <property type="match status" value="1"/>
</dbReference>
<comment type="catalytic activity">
    <reaction evidence="11">
        <text>methanethiol + S-adenosyl-L-methionine = dimethyl sulfide + S-adenosyl-L-homocysteine + H(+)</text>
        <dbReference type="Rhea" id="RHEA:50428"/>
        <dbReference type="ChEBI" id="CHEBI:15378"/>
        <dbReference type="ChEBI" id="CHEBI:16007"/>
        <dbReference type="ChEBI" id="CHEBI:17437"/>
        <dbReference type="ChEBI" id="CHEBI:57856"/>
        <dbReference type="ChEBI" id="CHEBI:59789"/>
        <dbReference type="EC" id="2.1.1.334"/>
    </reaction>
</comment>
<evidence type="ECO:0000313" key="13">
    <source>
        <dbReference type="EMBL" id="ABC33633.1"/>
    </source>
</evidence>
<sequence>MKNARIIVMAELAYASVCYLAAVGAMLYFIGFVNGLPVPKAINDGPLLDTPTALFIDIGLMALFGVQHSLMARRSFKSWLTRRISPAIERATYCLATTLVFAAVFYFWAPLPTVVWSIDGEPANVFFLTLAFAGWGVMFLATFMLDHFELFGLRQPWRKFRGQSTPPTEFRVSQFYRVVRHPIQSGILVGMWSTSVATLGHCVFAGGMTLYILIGLYFEERDLVREFGRTYLDYRRRVGMLFPLPKREKTDAR</sequence>
<dbReference type="InterPro" id="IPR033580">
    <property type="entry name" value="Nurim-like"/>
</dbReference>
<dbReference type="OrthoDB" id="9789029at2"/>
<organism evidence="13 14">
    <name type="scientific">Hahella chejuensis (strain KCTC 2396)</name>
    <dbReference type="NCBI Taxonomy" id="349521"/>
    <lineage>
        <taxon>Bacteria</taxon>
        <taxon>Pseudomonadati</taxon>
        <taxon>Pseudomonadota</taxon>
        <taxon>Gammaproteobacteria</taxon>
        <taxon>Oceanospirillales</taxon>
        <taxon>Hahellaceae</taxon>
        <taxon>Hahella</taxon>
    </lineage>
</organism>
<proteinExistence type="inferred from homology"/>
<evidence type="ECO:0000313" key="14">
    <source>
        <dbReference type="Proteomes" id="UP000000238"/>
    </source>
</evidence>
<dbReference type="EC" id="2.1.1.334" evidence="4"/>
<name>Q2S6U1_HAHCH</name>
<evidence type="ECO:0000256" key="4">
    <source>
        <dbReference type="ARBA" id="ARBA00012149"/>
    </source>
</evidence>
<feature type="transmembrane region" description="Helical" evidence="12">
    <location>
        <begin position="12"/>
        <end position="33"/>
    </location>
</feature>
<evidence type="ECO:0000256" key="7">
    <source>
        <dbReference type="ARBA" id="ARBA00022691"/>
    </source>
</evidence>
<evidence type="ECO:0000256" key="5">
    <source>
        <dbReference type="ARBA" id="ARBA00022603"/>
    </source>
</evidence>
<feature type="transmembrane region" description="Helical" evidence="12">
    <location>
        <begin position="91"/>
        <end position="111"/>
    </location>
</feature>
<keyword evidence="7" id="KW-0949">S-adenosyl-L-methionine</keyword>
<evidence type="ECO:0000256" key="11">
    <source>
        <dbReference type="ARBA" id="ARBA00048134"/>
    </source>
</evidence>
<evidence type="ECO:0000256" key="6">
    <source>
        <dbReference type="ARBA" id="ARBA00022679"/>
    </source>
</evidence>
<dbReference type="RefSeq" id="WP_011400683.1">
    <property type="nucleotide sequence ID" value="NC_007645.1"/>
</dbReference>
<keyword evidence="14" id="KW-1185">Reference proteome</keyword>
<dbReference type="STRING" id="349521.HCH_07018"/>
<dbReference type="Gene3D" id="1.20.120.1630">
    <property type="match status" value="1"/>
</dbReference>
<dbReference type="HOGENOM" id="CLU_084189_0_0_6"/>
<keyword evidence="5" id="KW-0489">Methyltransferase</keyword>
<accession>Q2S6U1</accession>
<feature type="transmembrane region" description="Helical" evidence="12">
    <location>
        <begin position="187"/>
        <end position="218"/>
    </location>
</feature>